<dbReference type="PANTHER" id="PTHR47738">
    <property type="entry name" value="PTS SYSTEM FRUCTOSE-LIKE EIIA COMPONENT-RELATED"/>
    <property type="match status" value="1"/>
</dbReference>
<dbReference type="FunFam" id="3.40.930.10:FF:000009">
    <property type="entry name" value="PTS system, fructose specific IIABC component"/>
    <property type="match status" value="1"/>
</dbReference>
<dbReference type="NCBIfam" id="TIGR00848">
    <property type="entry name" value="fruA"/>
    <property type="match status" value="1"/>
</dbReference>
<protein>
    <submittedName>
        <fullName evidence="8">PTS fructose transporter subunit IIA</fullName>
    </submittedName>
</protein>
<keyword evidence="9" id="KW-1185">Reference proteome</keyword>
<evidence type="ECO:0000256" key="4">
    <source>
        <dbReference type="ARBA" id="ARBA00022597"/>
    </source>
</evidence>
<keyword evidence="6" id="KW-0598">Phosphotransferase system</keyword>
<dbReference type="InterPro" id="IPR016152">
    <property type="entry name" value="PTrfase/Anion_transptr"/>
</dbReference>
<dbReference type="SUPFAM" id="SSF55804">
    <property type="entry name" value="Phoshotransferase/anion transport protein"/>
    <property type="match status" value="1"/>
</dbReference>
<dbReference type="GO" id="GO:0005737">
    <property type="term" value="C:cytoplasm"/>
    <property type="evidence" value="ECO:0007669"/>
    <property type="project" value="UniProtKB-SubCell"/>
</dbReference>
<dbReference type="GO" id="GO:0009401">
    <property type="term" value="P:phosphoenolpyruvate-dependent sugar phosphotransferase system"/>
    <property type="evidence" value="ECO:0007669"/>
    <property type="project" value="UniProtKB-KW"/>
</dbReference>
<keyword evidence="4" id="KW-0762">Sugar transport</keyword>
<feature type="domain" description="PTS EIIA type-2" evidence="7">
    <location>
        <begin position="5"/>
        <end position="150"/>
    </location>
</feature>
<dbReference type="Proteomes" id="UP000076563">
    <property type="component" value="Unassembled WGS sequence"/>
</dbReference>
<dbReference type="EMBL" id="LQRA01000013">
    <property type="protein sequence ID" value="KZE83988.1"/>
    <property type="molecule type" value="Genomic_DNA"/>
</dbReference>
<dbReference type="PROSITE" id="PS00372">
    <property type="entry name" value="PTS_EIIA_TYPE_2_HIS"/>
    <property type="match status" value="1"/>
</dbReference>
<keyword evidence="5" id="KW-0808">Transferase</keyword>
<proteinExistence type="predicted"/>
<keyword evidence="2" id="KW-0813">Transport</keyword>
<dbReference type="RefSeq" id="WP_063177914.1">
    <property type="nucleotide sequence ID" value="NZ_LQRA01000013.1"/>
</dbReference>
<dbReference type="InterPro" id="IPR004715">
    <property type="entry name" value="PTS_IIA_fruc"/>
</dbReference>
<name>A0A164AK83_9BACL</name>
<comment type="subcellular location">
    <subcellularLocation>
        <location evidence="1">Cytoplasm</location>
    </subcellularLocation>
</comment>
<dbReference type="eggNOG" id="COG1762">
    <property type="taxonomic scope" value="Bacteria"/>
</dbReference>
<dbReference type="PANTHER" id="PTHR47738:SF2">
    <property type="entry name" value="PTS SYSTEM FRUCTOSE-LIKE EIIA COMPONENT"/>
    <property type="match status" value="1"/>
</dbReference>
<dbReference type="CDD" id="cd00211">
    <property type="entry name" value="PTS_IIA_fru"/>
    <property type="match status" value="1"/>
</dbReference>
<evidence type="ECO:0000259" key="7">
    <source>
        <dbReference type="PROSITE" id="PS51094"/>
    </source>
</evidence>
<reference evidence="9" key="1">
    <citation type="submission" date="2016-01" db="EMBL/GenBank/DDBJ databases">
        <title>Draft genome of Chromobacterium sp. F49.</title>
        <authorList>
            <person name="Hong K.W."/>
        </authorList>
    </citation>
    <scope>NUCLEOTIDE SEQUENCE [LARGE SCALE GENOMIC DNA]</scope>
    <source>
        <strain evidence="9">M63</strain>
    </source>
</reference>
<dbReference type="OrthoDB" id="95460at2"/>
<dbReference type="Gene3D" id="3.40.930.10">
    <property type="entry name" value="Mannitol-specific EII, Chain A"/>
    <property type="match status" value="1"/>
</dbReference>
<dbReference type="AlphaFoldDB" id="A0A164AK83"/>
<gene>
    <name evidence="8" type="ORF">AV654_07300</name>
</gene>
<sequence>MNIQALLQEQSIMIPLEASDKESCIRAMIDGLEAAGCLRDKSAYLDAVMKREETGSTGIGFGVAIPHGKSGGVSKAGLAFAKLTQPLDWQSLDGNPVAIVFMIAVPEEAAGNEHLQILIALSRKLIDEQFRQSLLNVTEPQQLIELLQTI</sequence>
<dbReference type="InterPro" id="IPR002178">
    <property type="entry name" value="PTS_EIIA_type-2_dom"/>
</dbReference>
<comment type="caution">
    <text evidence="8">The sequence shown here is derived from an EMBL/GenBank/DDBJ whole genome shotgun (WGS) entry which is preliminary data.</text>
</comment>
<evidence type="ECO:0000256" key="2">
    <source>
        <dbReference type="ARBA" id="ARBA00022448"/>
    </source>
</evidence>
<evidence type="ECO:0000313" key="8">
    <source>
        <dbReference type="EMBL" id="KZE83988.1"/>
    </source>
</evidence>
<dbReference type="STRING" id="1007103.GCA_000213315_03863"/>
<dbReference type="InterPro" id="IPR051541">
    <property type="entry name" value="PTS_SugarTrans_NitroReg"/>
</dbReference>
<dbReference type="GO" id="GO:0008982">
    <property type="term" value="F:protein-N(PI)-phosphohistidine-sugar phosphotransferase activity"/>
    <property type="evidence" value="ECO:0007669"/>
    <property type="project" value="InterPro"/>
</dbReference>
<accession>A0A164AK83</accession>
<dbReference type="GO" id="GO:0016020">
    <property type="term" value="C:membrane"/>
    <property type="evidence" value="ECO:0007669"/>
    <property type="project" value="InterPro"/>
</dbReference>
<dbReference type="Pfam" id="PF00359">
    <property type="entry name" value="PTS_EIIA_2"/>
    <property type="match status" value="1"/>
</dbReference>
<evidence type="ECO:0000256" key="1">
    <source>
        <dbReference type="ARBA" id="ARBA00004496"/>
    </source>
</evidence>
<organism evidence="8 9">
    <name type="scientific">Paenibacillus elgii</name>
    <dbReference type="NCBI Taxonomy" id="189691"/>
    <lineage>
        <taxon>Bacteria</taxon>
        <taxon>Bacillati</taxon>
        <taxon>Bacillota</taxon>
        <taxon>Bacilli</taxon>
        <taxon>Bacillales</taxon>
        <taxon>Paenibacillaceae</taxon>
        <taxon>Paenibacillus</taxon>
    </lineage>
</organism>
<evidence type="ECO:0000256" key="6">
    <source>
        <dbReference type="ARBA" id="ARBA00022683"/>
    </source>
</evidence>
<evidence type="ECO:0000256" key="5">
    <source>
        <dbReference type="ARBA" id="ARBA00022679"/>
    </source>
</evidence>
<evidence type="ECO:0000256" key="3">
    <source>
        <dbReference type="ARBA" id="ARBA00022553"/>
    </source>
</evidence>
<dbReference type="PROSITE" id="PS51094">
    <property type="entry name" value="PTS_EIIA_TYPE_2"/>
    <property type="match status" value="1"/>
</dbReference>
<evidence type="ECO:0000313" key="9">
    <source>
        <dbReference type="Proteomes" id="UP000076563"/>
    </source>
</evidence>
<keyword evidence="3" id="KW-0597">Phosphoprotein</keyword>